<dbReference type="Proteomes" id="UP000681722">
    <property type="component" value="Unassembled WGS sequence"/>
</dbReference>
<sequence>DNHLINIDDLLEIIVCMPDINQQYIDRYRQRYRRRFEIVNDLASVDKRVEVEKTQTVQLPEPLLIFVLEQQLKSDISAKDRGTPVLAIQLDQYKVLKLIEEYREFNEDLRNTNLFPLKNYVEQCEAITSADPYNRKEIQLKDNLEMMKDIDQLDTSIHATLINEYTDYVNTILLSTTAPVRVVRLTDILDIIRERVSMTKYHRLSSPPFKAGDQSSVERFKSNLFTYLPAIIRGILKNKPVNHISELLTFPKEPLKEGERRKFRLFRFEIKEDESDIAQLVPDTP</sequence>
<proteinExistence type="predicted"/>
<protein>
    <submittedName>
        <fullName evidence="1">Uncharacterized protein</fullName>
    </submittedName>
</protein>
<dbReference type="EMBL" id="CAJNOQ010021487">
    <property type="protein sequence ID" value="CAF1486896.1"/>
    <property type="molecule type" value="Genomic_DNA"/>
</dbReference>
<dbReference type="Proteomes" id="UP000663829">
    <property type="component" value="Unassembled WGS sequence"/>
</dbReference>
<dbReference type="EMBL" id="CAJOBC010086977">
    <property type="protein sequence ID" value="CAF4350814.1"/>
    <property type="molecule type" value="Genomic_DNA"/>
</dbReference>
<accession>A0A815S7S8</accession>
<dbReference type="AlphaFoldDB" id="A0A815S7S8"/>
<evidence type="ECO:0000313" key="3">
    <source>
        <dbReference type="Proteomes" id="UP000663829"/>
    </source>
</evidence>
<organism evidence="1 3">
    <name type="scientific">Didymodactylos carnosus</name>
    <dbReference type="NCBI Taxonomy" id="1234261"/>
    <lineage>
        <taxon>Eukaryota</taxon>
        <taxon>Metazoa</taxon>
        <taxon>Spiralia</taxon>
        <taxon>Gnathifera</taxon>
        <taxon>Rotifera</taxon>
        <taxon>Eurotatoria</taxon>
        <taxon>Bdelloidea</taxon>
        <taxon>Philodinida</taxon>
        <taxon>Philodinidae</taxon>
        <taxon>Didymodactylos</taxon>
    </lineage>
</organism>
<reference evidence="1" key="1">
    <citation type="submission" date="2021-02" db="EMBL/GenBank/DDBJ databases">
        <authorList>
            <person name="Nowell W R."/>
        </authorList>
    </citation>
    <scope>NUCLEOTIDE SEQUENCE</scope>
</reference>
<comment type="caution">
    <text evidence="1">The sequence shown here is derived from an EMBL/GenBank/DDBJ whole genome shotgun (WGS) entry which is preliminary data.</text>
</comment>
<gene>
    <name evidence="1" type="ORF">GPM918_LOCUS36079</name>
    <name evidence="2" type="ORF">SRO942_LOCUS36808</name>
</gene>
<name>A0A815S7S8_9BILA</name>
<evidence type="ECO:0000313" key="1">
    <source>
        <dbReference type="EMBL" id="CAF1486896.1"/>
    </source>
</evidence>
<evidence type="ECO:0000313" key="2">
    <source>
        <dbReference type="EMBL" id="CAF4350814.1"/>
    </source>
</evidence>
<keyword evidence="3" id="KW-1185">Reference proteome</keyword>
<feature type="non-terminal residue" evidence="1">
    <location>
        <position position="285"/>
    </location>
</feature>